<dbReference type="GO" id="GO:0004523">
    <property type="term" value="F:RNA-DNA hybrid ribonuclease activity"/>
    <property type="evidence" value="ECO:0007669"/>
    <property type="project" value="UniProtKB-EC"/>
</dbReference>
<gene>
    <name evidence="2" type="primary">RNASEH1_1</name>
    <name evidence="2" type="ORF">PIB30_025771</name>
</gene>
<accession>A0ABU6S9L2</accession>
<dbReference type="Proteomes" id="UP001341840">
    <property type="component" value="Unassembled WGS sequence"/>
</dbReference>
<dbReference type="InterPro" id="IPR011320">
    <property type="entry name" value="RNase_H1_N"/>
</dbReference>
<protein>
    <submittedName>
        <fullName evidence="2">Ribonuclease H1</fullName>
        <ecNumber evidence="2">3.1.26.4</ecNumber>
    </submittedName>
</protein>
<dbReference type="SUPFAM" id="SSF55658">
    <property type="entry name" value="L9 N-domain-like"/>
    <property type="match status" value="1"/>
</dbReference>
<evidence type="ECO:0000313" key="2">
    <source>
        <dbReference type="EMBL" id="MED6133135.1"/>
    </source>
</evidence>
<evidence type="ECO:0000259" key="1">
    <source>
        <dbReference type="Pfam" id="PF01693"/>
    </source>
</evidence>
<reference evidence="2 3" key="1">
    <citation type="journal article" date="2023" name="Plants (Basel)">
        <title>Bridging the Gap: Combining Genomics and Transcriptomics Approaches to Understand Stylosanthes scabra, an Orphan Legume from the Brazilian Caatinga.</title>
        <authorList>
            <person name="Ferreira-Neto J.R.C."/>
            <person name="da Silva M.D."/>
            <person name="Binneck E."/>
            <person name="de Melo N.F."/>
            <person name="da Silva R.H."/>
            <person name="de Melo A.L.T.M."/>
            <person name="Pandolfi V."/>
            <person name="Bustamante F.O."/>
            <person name="Brasileiro-Vidal A.C."/>
            <person name="Benko-Iseppon A.M."/>
        </authorList>
    </citation>
    <scope>NUCLEOTIDE SEQUENCE [LARGE SCALE GENOMIC DNA]</scope>
    <source>
        <tissue evidence="2">Leaves</tissue>
    </source>
</reference>
<name>A0ABU6S9L2_9FABA</name>
<dbReference type="Pfam" id="PF01693">
    <property type="entry name" value="Cauli_VI"/>
    <property type="match status" value="1"/>
</dbReference>
<organism evidence="2 3">
    <name type="scientific">Stylosanthes scabra</name>
    <dbReference type="NCBI Taxonomy" id="79078"/>
    <lineage>
        <taxon>Eukaryota</taxon>
        <taxon>Viridiplantae</taxon>
        <taxon>Streptophyta</taxon>
        <taxon>Embryophyta</taxon>
        <taxon>Tracheophyta</taxon>
        <taxon>Spermatophyta</taxon>
        <taxon>Magnoliopsida</taxon>
        <taxon>eudicotyledons</taxon>
        <taxon>Gunneridae</taxon>
        <taxon>Pentapetalae</taxon>
        <taxon>rosids</taxon>
        <taxon>fabids</taxon>
        <taxon>Fabales</taxon>
        <taxon>Fabaceae</taxon>
        <taxon>Papilionoideae</taxon>
        <taxon>50 kb inversion clade</taxon>
        <taxon>dalbergioids sensu lato</taxon>
        <taxon>Dalbergieae</taxon>
        <taxon>Pterocarpus clade</taxon>
        <taxon>Stylosanthes</taxon>
    </lineage>
</organism>
<keyword evidence="3" id="KW-1185">Reference proteome</keyword>
<dbReference type="InterPro" id="IPR037056">
    <property type="entry name" value="RNase_H1_N_sf"/>
</dbReference>
<feature type="domain" description="Ribonuclease H1 N-terminal" evidence="1">
    <location>
        <begin position="11"/>
        <end position="52"/>
    </location>
</feature>
<proteinExistence type="predicted"/>
<dbReference type="EMBL" id="JASCZI010060510">
    <property type="protein sequence ID" value="MED6133135.1"/>
    <property type="molecule type" value="Genomic_DNA"/>
</dbReference>
<sequence>MGRGGGKYSHYAVRVGRQTDIFSTWDEAAVHVLGHQGAQFKGFKSHEEAVEYMNRPSSGKMKGVVTQSVERLTPGMQNLVMGLSQPDVKLTGIGGSSSMHAGSSSEVEFVPETQEGGFLIVEDMELILLQACKKLFVGYPNFEPRVLNSQFGSKMYAYKASLRLEEMEIVLEVEGCVCTDKDRAREDAAYNLLQQLLTVTGNSIMDFNYRGLCAAERNLEEMEQGTIAAL</sequence>
<dbReference type="EC" id="3.1.26.4" evidence="2"/>
<dbReference type="Gene3D" id="3.40.970.10">
    <property type="entry name" value="Ribonuclease H1, N-terminal domain"/>
    <property type="match status" value="1"/>
</dbReference>
<comment type="caution">
    <text evidence="2">The sequence shown here is derived from an EMBL/GenBank/DDBJ whole genome shotgun (WGS) entry which is preliminary data.</text>
</comment>
<dbReference type="InterPro" id="IPR009027">
    <property type="entry name" value="Ribosomal_bL9/RNase_H1_N"/>
</dbReference>
<keyword evidence="2" id="KW-0378">Hydrolase</keyword>
<evidence type="ECO:0000313" key="3">
    <source>
        <dbReference type="Proteomes" id="UP001341840"/>
    </source>
</evidence>